<proteinExistence type="predicted"/>
<organism evidence="1 2">
    <name type="scientific">Aeromonas phage 44RR2.8t.2</name>
    <dbReference type="NCBI Taxonomy" id="1932900"/>
    <lineage>
        <taxon>Viruses</taxon>
        <taxon>Duplodnaviria</taxon>
        <taxon>Heunggongvirae</taxon>
        <taxon>Uroviricota</taxon>
        <taxon>Caudoviricetes</taxon>
        <taxon>Pantevenvirales</taxon>
        <taxon>Straboviridae</taxon>
        <taxon>Biquartavirus</taxon>
        <taxon>Biquartavirus 44RR2</taxon>
    </lineage>
</organism>
<accession>A0A219Y9S0</accession>
<name>A0A219Y9S0_9CAUD</name>
<evidence type="ECO:0000313" key="2">
    <source>
        <dbReference type="Proteomes" id="UP000222894"/>
    </source>
</evidence>
<sequence>MAKLKIVKCFDDVTKLQIFKKYEAGNISQGYLASEHGVSVDTIARVLKEVRTWPIAASQVVPENPTDEEIAAHFYSSTENTFEDTGRHFGITGLEAHNAVTRRNQEITKAQEKAKGLIAQADVAIKHLDEVIEADKELECTWMANSKFLSVTIGSETYNASGDHPQFMEIIGLLRAEKYDEAMELLNIKRGLERYISGDLVIEGGTLRYKDLVIDSGLTRRIVSRMQSGEPFLPLIAFFENLMDNPSRRAVYQLYDFLEHNDIEITDDGHFIAWKRVNHSFKDMYTGKFDNSPGTVVKINRFQVDEDPNTTCSHGLHVAAKSYIPHYGGGSGKVIACKVNPADVVAIPTDYQNAKMRCAGYEVLYEVTEDFKEMKHY</sequence>
<evidence type="ECO:0000313" key="1">
    <source>
        <dbReference type="EMBL" id="APU00725.1"/>
    </source>
</evidence>
<reference evidence="1 2" key="1">
    <citation type="journal article" date="2017" name="Sci. Rep.">
        <title>Characterization and diversity of phages infecting Aeromonas salmonicida subsp. salmonicida.</title>
        <authorList>
            <person name="Vincent A.T."/>
            <person name="Paquet V.E."/>
            <person name="Bernatchez A."/>
            <person name="Tremblay D.M."/>
            <person name="Moineau S."/>
            <person name="Charette S.J."/>
        </authorList>
    </citation>
    <scope>NUCLEOTIDE SEQUENCE [LARGE SCALE GENOMIC DNA]</scope>
</reference>
<protein>
    <submittedName>
        <fullName evidence="1">Lysis inhibitor</fullName>
    </submittedName>
</protein>
<dbReference type="Proteomes" id="UP000222894">
    <property type="component" value="Genome"/>
</dbReference>
<dbReference type="EMBL" id="KY290948">
    <property type="protein sequence ID" value="APU00725.1"/>
    <property type="molecule type" value="Genomic_DNA"/>
</dbReference>